<evidence type="ECO:0000256" key="10">
    <source>
        <dbReference type="ARBA" id="ARBA00023237"/>
    </source>
</evidence>
<evidence type="ECO:0000256" key="4">
    <source>
        <dbReference type="ARBA" id="ARBA00022496"/>
    </source>
</evidence>
<dbReference type="PANTHER" id="PTHR32552">
    <property type="entry name" value="FERRICHROME IRON RECEPTOR-RELATED"/>
    <property type="match status" value="1"/>
</dbReference>
<dbReference type="InterPro" id="IPR036942">
    <property type="entry name" value="Beta-barrel_TonB_sf"/>
</dbReference>
<evidence type="ECO:0000256" key="8">
    <source>
        <dbReference type="ARBA" id="ARBA00023065"/>
    </source>
</evidence>
<comment type="caution">
    <text evidence="12">The sequence shown here is derived from an EMBL/GenBank/DDBJ whole genome shotgun (WGS) entry which is preliminary data.</text>
</comment>
<evidence type="ECO:0000256" key="5">
    <source>
        <dbReference type="ARBA" id="ARBA00022692"/>
    </source>
</evidence>
<organism evidence="12 13">
    <name type="scientific">Stenotrophomonas maltophilia</name>
    <name type="common">Pseudomonas maltophilia</name>
    <name type="synonym">Xanthomonas maltophilia</name>
    <dbReference type="NCBI Taxonomy" id="40324"/>
    <lineage>
        <taxon>Bacteria</taxon>
        <taxon>Pseudomonadati</taxon>
        <taxon>Pseudomonadota</taxon>
        <taxon>Gammaproteobacteria</taxon>
        <taxon>Lysobacterales</taxon>
        <taxon>Lysobacteraceae</taxon>
        <taxon>Stenotrophomonas</taxon>
        <taxon>Stenotrophomonas maltophilia group</taxon>
    </lineage>
</organism>
<dbReference type="PANTHER" id="PTHR32552:SF89">
    <property type="entry name" value="CATECHOLATE SIDEROPHORE RECEPTOR FIU"/>
    <property type="match status" value="1"/>
</dbReference>
<evidence type="ECO:0008006" key="14">
    <source>
        <dbReference type="Google" id="ProtNLM"/>
    </source>
</evidence>
<evidence type="ECO:0000256" key="9">
    <source>
        <dbReference type="ARBA" id="ARBA00023136"/>
    </source>
</evidence>
<dbReference type="SUPFAM" id="SSF56935">
    <property type="entry name" value="Porins"/>
    <property type="match status" value="1"/>
</dbReference>
<dbReference type="Gene3D" id="2.40.170.20">
    <property type="entry name" value="TonB-dependent receptor, beta-barrel domain"/>
    <property type="match status" value="1"/>
</dbReference>
<dbReference type="InterPro" id="IPR039426">
    <property type="entry name" value="TonB-dep_rcpt-like"/>
</dbReference>
<comment type="subcellular location">
    <subcellularLocation>
        <location evidence="1 11">Cell outer membrane</location>
        <topology evidence="1 11">Multi-pass membrane protein</topology>
    </subcellularLocation>
</comment>
<evidence type="ECO:0000313" key="13">
    <source>
        <dbReference type="Proteomes" id="UP000487117"/>
    </source>
</evidence>
<comment type="similarity">
    <text evidence="11">Belongs to the TonB-dependent receptor family.</text>
</comment>
<dbReference type="PROSITE" id="PS52016">
    <property type="entry name" value="TONB_DEPENDENT_REC_3"/>
    <property type="match status" value="1"/>
</dbReference>
<accession>A0A7V8JMP9</accession>
<dbReference type="GO" id="GO:0015344">
    <property type="term" value="F:siderophore uptake transmembrane transporter activity"/>
    <property type="evidence" value="ECO:0007669"/>
    <property type="project" value="TreeGrafter"/>
</dbReference>
<gene>
    <name evidence="12" type="ORF">GAK31_01730</name>
</gene>
<evidence type="ECO:0000256" key="11">
    <source>
        <dbReference type="PROSITE-ProRule" id="PRU01360"/>
    </source>
</evidence>
<keyword evidence="3 11" id="KW-1134">Transmembrane beta strand</keyword>
<evidence type="ECO:0000256" key="6">
    <source>
        <dbReference type="ARBA" id="ARBA00022729"/>
    </source>
</evidence>
<keyword evidence="5 11" id="KW-0812">Transmembrane</keyword>
<dbReference type="Proteomes" id="UP000487117">
    <property type="component" value="Unassembled WGS sequence"/>
</dbReference>
<keyword evidence="10 11" id="KW-0998">Cell outer membrane</keyword>
<name>A0A7V8JMP9_STEMA</name>
<dbReference type="GO" id="GO:0009279">
    <property type="term" value="C:cell outer membrane"/>
    <property type="evidence" value="ECO:0007669"/>
    <property type="project" value="UniProtKB-SubCell"/>
</dbReference>
<evidence type="ECO:0000256" key="3">
    <source>
        <dbReference type="ARBA" id="ARBA00022452"/>
    </source>
</evidence>
<evidence type="ECO:0000256" key="1">
    <source>
        <dbReference type="ARBA" id="ARBA00004571"/>
    </source>
</evidence>
<reference evidence="13" key="1">
    <citation type="journal article" date="2020" name="MBio">
        <title>Horizontal gene transfer to a defensive symbiont with a reduced genome amongst a multipartite beetle microbiome.</title>
        <authorList>
            <person name="Waterworth S.C."/>
            <person name="Florez L.V."/>
            <person name="Rees E.R."/>
            <person name="Hertweck C."/>
            <person name="Kaltenpoth M."/>
            <person name="Kwan J.C."/>
        </authorList>
    </citation>
    <scope>NUCLEOTIDE SEQUENCE [LARGE SCALE GENOMIC DNA]</scope>
</reference>
<protein>
    <recommendedName>
        <fullName evidence="14">TonB-dependent receptor</fullName>
    </recommendedName>
</protein>
<dbReference type="EMBL" id="WNDS01000002">
    <property type="protein sequence ID" value="KAF1016241.1"/>
    <property type="molecule type" value="Genomic_DNA"/>
</dbReference>
<evidence type="ECO:0000256" key="2">
    <source>
        <dbReference type="ARBA" id="ARBA00022448"/>
    </source>
</evidence>
<keyword evidence="6" id="KW-0732">Signal</keyword>
<dbReference type="AlphaFoldDB" id="A0A7V8JMP9"/>
<keyword evidence="4" id="KW-0410">Iron transport</keyword>
<evidence type="ECO:0000256" key="7">
    <source>
        <dbReference type="ARBA" id="ARBA00023004"/>
    </source>
</evidence>
<keyword evidence="9 11" id="KW-0472">Membrane</keyword>
<keyword evidence="8" id="KW-0406">Ion transport</keyword>
<proteinExistence type="inferred from homology"/>
<keyword evidence="2 11" id="KW-0813">Transport</keyword>
<evidence type="ECO:0000313" key="12">
    <source>
        <dbReference type="EMBL" id="KAF1016241.1"/>
    </source>
</evidence>
<sequence length="83" mass="8674">MSDRYLGPRFLDAANTTSIPGVTTFNANIGFDLQGLSPKLKGMGANLVVSNLTNKQYLAGVDGSDSAFIGAPRTVGVSLRVDL</sequence>
<keyword evidence="7" id="KW-0408">Iron</keyword>